<reference evidence="2" key="1">
    <citation type="submission" date="2018-04" db="EMBL/GenBank/DDBJ databases">
        <title>Whole genome sequencing of Hypsizygus marmoreus.</title>
        <authorList>
            <person name="Choi I.-G."/>
            <person name="Min B."/>
            <person name="Kim J.-G."/>
            <person name="Kim S."/>
            <person name="Oh Y.-L."/>
            <person name="Kong W.-S."/>
            <person name="Park H."/>
            <person name="Jeong J."/>
            <person name="Song E.-S."/>
        </authorList>
    </citation>
    <scope>NUCLEOTIDE SEQUENCE [LARGE SCALE GENOMIC DNA]</scope>
    <source>
        <strain evidence="2">51987-8</strain>
    </source>
</reference>
<sequence>MFRLAHTDSARRWLQHTAHRPPKPTSMRSTIVVRRLTTAHEFVLCAEQLRRLLPIARYIQQTTVIVVRHVGYPSKPARSPSTRK</sequence>
<evidence type="ECO:0000313" key="3">
    <source>
        <dbReference type="Proteomes" id="UP000076154"/>
    </source>
</evidence>
<comment type="caution">
    <text evidence="2">The sequence shown here is derived from an EMBL/GenBank/DDBJ whole genome shotgun (WGS) entry which is preliminary data.</text>
</comment>
<dbReference type="Proteomes" id="UP000076154">
    <property type="component" value="Unassembled WGS sequence"/>
</dbReference>
<gene>
    <name evidence="2" type="ORF">Hypma_007005</name>
</gene>
<feature type="region of interest" description="Disordered" evidence="1">
    <location>
        <begin position="1"/>
        <end position="26"/>
    </location>
</feature>
<keyword evidence="3" id="KW-1185">Reference proteome</keyword>
<dbReference type="InParanoid" id="A0A369KA54"/>
<dbReference type="AlphaFoldDB" id="A0A369KA54"/>
<protein>
    <submittedName>
        <fullName evidence="2">Uncharacterized protein</fullName>
    </submittedName>
</protein>
<feature type="compositionally biased region" description="Basic residues" evidence="1">
    <location>
        <begin position="13"/>
        <end position="22"/>
    </location>
</feature>
<evidence type="ECO:0000256" key="1">
    <source>
        <dbReference type="SAM" id="MobiDB-lite"/>
    </source>
</evidence>
<accession>A0A369KA54</accession>
<dbReference type="EMBL" id="LUEZ02000005">
    <property type="protein sequence ID" value="RDB30462.1"/>
    <property type="molecule type" value="Genomic_DNA"/>
</dbReference>
<evidence type="ECO:0000313" key="2">
    <source>
        <dbReference type="EMBL" id="RDB30462.1"/>
    </source>
</evidence>
<organism evidence="2 3">
    <name type="scientific">Hypsizygus marmoreus</name>
    <name type="common">White beech mushroom</name>
    <name type="synonym">Agaricus marmoreus</name>
    <dbReference type="NCBI Taxonomy" id="39966"/>
    <lineage>
        <taxon>Eukaryota</taxon>
        <taxon>Fungi</taxon>
        <taxon>Dikarya</taxon>
        <taxon>Basidiomycota</taxon>
        <taxon>Agaricomycotina</taxon>
        <taxon>Agaricomycetes</taxon>
        <taxon>Agaricomycetidae</taxon>
        <taxon>Agaricales</taxon>
        <taxon>Tricholomatineae</taxon>
        <taxon>Lyophyllaceae</taxon>
        <taxon>Hypsizygus</taxon>
    </lineage>
</organism>
<feature type="compositionally biased region" description="Basic and acidic residues" evidence="1">
    <location>
        <begin position="1"/>
        <end position="11"/>
    </location>
</feature>
<name>A0A369KA54_HYPMA</name>
<proteinExistence type="predicted"/>